<reference evidence="5 6" key="1">
    <citation type="submission" date="2020-08" db="EMBL/GenBank/DDBJ databases">
        <title>Sequencing the genomes of 1000 actinobacteria strains.</title>
        <authorList>
            <person name="Klenk H.-P."/>
        </authorList>
    </citation>
    <scope>NUCLEOTIDE SEQUENCE [LARGE SCALE GENOMIC DNA]</scope>
    <source>
        <strain evidence="5 6">DSM 43150</strain>
    </source>
</reference>
<dbReference type="RefSeq" id="WP_188123888.1">
    <property type="nucleotide sequence ID" value="NZ_BOMP01000124.1"/>
</dbReference>
<protein>
    <submittedName>
        <fullName evidence="5">Thioesterase domain-containing protein</fullName>
    </submittedName>
</protein>
<dbReference type="InterPro" id="IPR036736">
    <property type="entry name" value="ACP-like_sf"/>
</dbReference>
<dbReference type="EMBL" id="JACHNC010000001">
    <property type="protein sequence ID" value="MBB4751940.1"/>
    <property type="molecule type" value="Genomic_DNA"/>
</dbReference>
<evidence type="ECO:0000313" key="4">
    <source>
        <dbReference type="EMBL" id="GIE44333.1"/>
    </source>
</evidence>
<evidence type="ECO:0000256" key="2">
    <source>
        <dbReference type="ARBA" id="ARBA00022553"/>
    </source>
</evidence>
<feature type="domain" description="Carrier" evidence="3">
    <location>
        <begin position="1"/>
        <end position="72"/>
    </location>
</feature>
<dbReference type="SUPFAM" id="SSF47336">
    <property type="entry name" value="ACP-like"/>
    <property type="match status" value="1"/>
</dbReference>
<evidence type="ECO:0000313" key="7">
    <source>
        <dbReference type="Proteomes" id="UP000631312"/>
    </source>
</evidence>
<dbReference type="EMBL" id="BOMP01000124">
    <property type="protein sequence ID" value="GIE44333.1"/>
    <property type="molecule type" value="Genomic_DNA"/>
</dbReference>
<gene>
    <name evidence="4" type="ORF">Alo02nite_72310</name>
    <name evidence="5" type="ORF">BJ964_006101</name>
</gene>
<dbReference type="InterPro" id="IPR029058">
    <property type="entry name" value="AB_hydrolase_fold"/>
</dbReference>
<dbReference type="SMART" id="SM00823">
    <property type="entry name" value="PKS_PP"/>
    <property type="match status" value="1"/>
</dbReference>
<dbReference type="InterPro" id="IPR009081">
    <property type="entry name" value="PP-bd_ACP"/>
</dbReference>
<dbReference type="GO" id="GO:0044550">
    <property type="term" value="P:secondary metabolite biosynthetic process"/>
    <property type="evidence" value="ECO:0007669"/>
    <property type="project" value="TreeGrafter"/>
</dbReference>
<dbReference type="Proteomes" id="UP000631312">
    <property type="component" value="Unassembled WGS sequence"/>
</dbReference>
<keyword evidence="1" id="KW-0596">Phosphopantetheine</keyword>
<dbReference type="SUPFAM" id="SSF53474">
    <property type="entry name" value="alpha/beta-Hydrolases"/>
    <property type="match status" value="1"/>
</dbReference>
<accession>A0A7W7HJZ4</accession>
<dbReference type="PANTHER" id="PTHR45527:SF1">
    <property type="entry name" value="FATTY ACID SYNTHASE"/>
    <property type="match status" value="1"/>
</dbReference>
<keyword evidence="7" id="KW-1185">Reference proteome</keyword>
<dbReference type="Pfam" id="PF00975">
    <property type="entry name" value="Thioesterase"/>
    <property type="match status" value="1"/>
</dbReference>
<dbReference type="InterPro" id="IPR020806">
    <property type="entry name" value="PKS_PP-bd"/>
</dbReference>
<dbReference type="InterPro" id="IPR001031">
    <property type="entry name" value="Thioesterase"/>
</dbReference>
<dbReference type="Gene3D" id="1.10.1200.10">
    <property type="entry name" value="ACP-like"/>
    <property type="match status" value="1"/>
</dbReference>
<evidence type="ECO:0000259" key="3">
    <source>
        <dbReference type="PROSITE" id="PS50075"/>
    </source>
</evidence>
<organism evidence="5 6">
    <name type="scientific">Actinoplanes lobatus</name>
    <dbReference type="NCBI Taxonomy" id="113568"/>
    <lineage>
        <taxon>Bacteria</taxon>
        <taxon>Bacillati</taxon>
        <taxon>Actinomycetota</taxon>
        <taxon>Actinomycetes</taxon>
        <taxon>Micromonosporales</taxon>
        <taxon>Micromonosporaceae</taxon>
        <taxon>Actinoplanes</taxon>
    </lineage>
</organism>
<evidence type="ECO:0000256" key="1">
    <source>
        <dbReference type="ARBA" id="ARBA00022450"/>
    </source>
</evidence>
<dbReference type="AlphaFoldDB" id="A0A7W7HJZ4"/>
<sequence>MPTTVAVICDIWSDLLDVDVEPDDDFFDLGGYSLLIVNVVAEARRHGIELTPEQVYTHKTPAAIAASLGSGTPAAGTDPGFDEVWATGLSPLTAPGAPTLVPLAPDGTGTPVFTFHWGTGNVGFQRRLVDRFRGGRPVYGIQSVGMADRERPPLSLVEMAARYLRDIRTVQPHGPYLFIGPCAGGRIAFEIARQLEAAGEQVAALIIANTMPPGSTEMDPGWGLRELYDFRLAALRGRFELTDLSAQQERLLAGMVDVAWLDDDQQPGDLYWKQAVWAAGIFAQEHYEPRPYAGDVTVFQLPEQAGNDAARWDRVAPNTEVHTVDAPNTLTLLQHDVFADLVAKQLAAHPF</sequence>
<keyword evidence="2" id="KW-0597">Phosphoprotein</keyword>
<dbReference type="GO" id="GO:0043041">
    <property type="term" value="P:amino acid activation for nonribosomal peptide biosynthetic process"/>
    <property type="evidence" value="ECO:0007669"/>
    <property type="project" value="TreeGrafter"/>
</dbReference>
<dbReference type="GO" id="GO:0031177">
    <property type="term" value="F:phosphopantetheine binding"/>
    <property type="evidence" value="ECO:0007669"/>
    <property type="project" value="InterPro"/>
</dbReference>
<dbReference type="PANTHER" id="PTHR45527">
    <property type="entry name" value="NONRIBOSOMAL PEPTIDE SYNTHETASE"/>
    <property type="match status" value="1"/>
</dbReference>
<comment type="caution">
    <text evidence="5">The sequence shown here is derived from an EMBL/GenBank/DDBJ whole genome shotgun (WGS) entry which is preliminary data.</text>
</comment>
<dbReference type="Pfam" id="PF00550">
    <property type="entry name" value="PP-binding"/>
    <property type="match status" value="1"/>
</dbReference>
<dbReference type="GO" id="GO:0005829">
    <property type="term" value="C:cytosol"/>
    <property type="evidence" value="ECO:0007669"/>
    <property type="project" value="TreeGrafter"/>
</dbReference>
<dbReference type="PROSITE" id="PS50075">
    <property type="entry name" value="CARRIER"/>
    <property type="match status" value="1"/>
</dbReference>
<dbReference type="Gene3D" id="3.40.50.1820">
    <property type="entry name" value="alpha/beta hydrolase"/>
    <property type="match status" value="1"/>
</dbReference>
<dbReference type="Proteomes" id="UP000590511">
    <property type="component" value="Unassembled WGS sequence"/>
</dbReference>
<name>A0A7W7HJZ4_9ACTN</name>
<reference evidence="4 7" key="2">
    <citation type="submission" date="2021-01" db="EMBL/GenBank/DDBJ databases">
        <title>Whole genome shotgun sequence of Actinoplanes lobatus NBRC 12513.</title>
        <authorList>
            <person name="Komaki H."/>
            <person name="Tamura T."/>
        </authorList>
    </citation>
    <scope>NUCLEOTIDE SEQUENCE [LARGE SCALE GENOMIC DNA]</scope>
    <source>
        <strain evidence="4 7">NBRC 12513</strain>
    </source>
</reference>
<evidence type="ECO:0000313" key="5">
    <source>
        <dbReference type="EMBL" id="MBB4751940.1"/>
    </source>
</evidence>
<proteinExistence type="predicted"/>
<evidence type="ECO:0000313" key="6">
    <source>
        <dbReference type="Proteomes" id="UP000590511"/>
    </source>
</evidence>